<evidence type="ECO:0000313" key="3">
    <source>
        <dbReference type="EMBL" id="EGC39077.1"/>
    </source>
</evidence>
<evidence type="ECO:0000256" key="2">
    <source>
        <dbReference type="SAM" id="SignalP"/>
    </source>
</evidence>
<dbReference type="VEuPathDB" id="AmoebaDB:DICPUDRAFT_75373"/>
<dbReference type="EMBL" id="GL870964">
    <property type="protein sequence ID" value="EGC39077.1"/>
    <property type="molecule type" value="Genomic_DNA"/>
</dbReference>
<dbReference type="PANTHER" id="PTHR31093">
    <property type="entry name" value="CELL SURFACE GLYCOPROTEIN GP138-RELATED-RELATED"/>
    <property type="match status" value="1"/>
</dbReference>
<keyword evidence="2" id="KW-0732">Signal</keyword>
<feature type="signal peptide" evidence="2">
    <location>
        <begin position="1"/>
        <end position="22"/>
    </location>
</feature>
<dbReference type="GO" id="GO:0005886">
    <property type="term" value="C:plasma membrane"/>
    <property type="evidence" value="ECO:0000318"/>
    <property type="project" value="GO_Central"/>
</dbReference>
<accession>F0ZAI2</accession>
<feature type="chain" id="PRO_5003264980" description="IPT/TIG domain-containing protein" evidence="2">
    <location>
        <begin position="23"/>
        <end position="1353"/>
    </location>
</feature>
<dbReference type="InterPro" id="IPR032675">
    <property type="entry name" value="LRR_dom_sf"/>
</dbReference>
<dbReference type="GO" id="GO:0006907">
    <property type="term" value="P:pinocytosis"/>
    <property type="evidence" value="ECO:0000318"/>
    <property type="project" value="GO_Central"/>
</dbReference>
<protein>
    <recommendedName>
        <fullName evidence="5">IPT/TIG domain-containing protein</fullName>
    </recommendedName>
</protein>
<dbReference type="GO" id="GO:0045335">
    <property type="term" value="C:phagocytic vesicle"/>
    <property type="evidence" value="ECO:0000318"/>
    <property type="project" value="GO_Central"/>
</dbReference>
<keyword evidence="4" id="KW-1185">Reference proteome</keyword>
<proteinExistence type="predicted"/>
<feature type="compositionally biased region" description="Acidic residues" evidence="1">
    <location>
        <begin position="1116"/>
        <end position="1135"/>
    </location>
</feature>
<evidence type="ECO:0008006" key="5">
    <source>
        <dbReference type="Google" id="ProtNLM"/>
    </source>
</evidence>
<reference evidence="4" key="1">
    <citation type="journal article" date="2011" name="Genome Biol.">
        <title>Comparative genomics of the social amoebae Dictyostelium discoideum and Dictyostelium purpureum.</title>
        <authorList>
            <consortium name="US DOE Joint Genome Institute (JGI-PGF)"/>
            <person name="Sucgang R."/>
            <person name="Kuo A."/>
            <person name="Tian X."/>
            <person name="Salerno W."/>
            <person name="Parikh A."/>
            <person name="Feasley C.L."/>
            <person name="Dalin E."/>
            <person name="Tu H."/>
            <person name="Huang E."/>
            <person name="Barry K."/>
            <person name="Lindquist E."/>
            <person name="Shapiro H."/>
            <person name="Bruce D."/>
            <person name="Schmutz J."/>
            <person name="Salamov A."/>
            <person name="Fey P."/>
            <person name="Gaudet P."/>
            <person name="Anjard C."/>
            <person name="Babu M.M."/>
            <person name="Basu S."/>
            <person name="Bushmanova Y."/>
            <person name="van der Wel H."/>
            <person name="Katoh-Kurasawa M."/>
            <person name="Dinh C."/>
            <person name="Coutinho P.M."/>
            <person name="Saito T."/>
            <person name="Elias M."/>
            <person name="Schaap P."/>
            <person name="Kay R.R."/>
            <person name="Henrissat B."/>
            <person name="Eichinger L."/>
            <person name="Rivero F."/>
            <person name="Putnam N.H."/>
            <person name="West C.M."/>
            <person name="Loomis W.F."/>
            <person name="Chisholm R.L."/>
            <person name="Shaulsky G."/>
            <person name="Strassmann J.E."/>
            <person name="Queller D.C."/>
            <person name="Kuspa A."/>
            <person name="Grigoriev I.V."/>
        </authorList>
    </citation>
    <scope>NUCLEOTIDE SEQUENCE [LARGE SCALE GENOMIC DNA]</scope>
    <source>
        <strain evidence="4">QSDP1</strain>
    </source>
</reference>
<sequence length="1353" mass="154989">MKKPFYLFILFVISLLCSFVSTDNVSIKGGLYEKQYDAIDKIAEVMDQKLVNLLFPKTDGIADYCKGGKIFKCVGNNVIGIKAQGSLDEENDMGHIDDSFKDLEKLETVELSRFDLFDDFLNSLNRTIKTLVLDHCTGFVFEKDNTLVLDKLDITIGDSYFKEEKTLSIPTKFEVKTLNLVYEGNDDTVSIKFENIEKYDKLNRVWTISVSEFPKLDLVNMDALTIKFIGSNILSLQNIAKYTKVQKLAISPFSKLSNFEIDPVLFKHLKELIGDKDSVLTYFGTDIPIKPTTELIDLRTGIKRKVLQEIEIVNAKNFTYDNGSLGFPFRGFVDSLTKLTFNNWMGGKFDLSKIENNIETLKMRSSNLNTLYSDLGITTTIQDLDLSGSGVNGAIPDSVCSISKLKLTNNNLFGVLPYCYSCYPAFNVSFDKNTFIDSPLNECDYDKIYESIEVKLNKNGDLKNIILTGDNIGFTAEEFNKVSEIQWIVGEANKRFFKNGVNISEDGYTKIAFNGVTELYPYSWKIMGVESIYINKTSSKSQITIYGNHFPPKPSYIKSPKLDGKECEVKSSNYLKIILECPKASGTKNITFERDFKDNLKYEKEINLDNDKIIFCKETCENGCNTNTGKCNPSKDSSENSKKGENSSNESEESEEYDSGSIGKKDNTSNVVLGIVILIFVVGLVYFGYNKFIAPNSTSTNNSSYRNLTARDEEEFEDGIPMKSVEDQEFNNNNNIIYGNSKELNQIKLKDYCSSFELVLKYGLVSKEWFSMISNGIKYLSSKIKYNRLSDKCLINPYQIKHFIQEVYYKYRREEYGFEEDEEKLLQLYPNLEEIRYLITMDYSATPTSSNHLDNEEFYLNYYSGEKIFKIKPINHLKKSVKSKITLYIESPTSYEPLVISGGYCQSQRVLVDQLIYSSKFGSCSNDLINLIKFFFKTNNLTTYSVKDYFSYSKDLIDSLDPTLESIKILGNNSLEPYSLSSLSRFNQLKSIQVQYHIHDILYHIGLSSSFINDHSFIPKFKESDYYGENNDLRNPCYKPFDDDIIYPFGKSIKRLCSVADDWYEMCESLANNNHLLNLSIGNSCILEEGVHPLRRYMNDEKFYISAKGKEKYYSSEEESDRFDLEEKESDSETDNENKPSDSPIEYINCSVIDDGSGGVIVFGGIPNKSNSDCSSSEEENDDDYIYDDSDIARCEKKITNRFKKKKKRKEKKYQEYLKFLNDRKNRDTDQFKTHYYQLFNEFSLPKSFTEPLKLIISNNVSLQSLTLKNFDIDINILSAFKNNNNILSLTLVHVLTNIQLEVFLESILPTMSNLKYLTIDGITKPGQNITPNLNSLLKEISNLKLINFNFNK</sequence>
<dbReference type="Proteomes" id="UP000001064">
    <property type="component" value="Unassembled WGS sequence"/>
</dbReference>
<dbReference type="Gene3D" id="3.80.10.10">
    <property type="entry name" value="Ribonuclease Inhibitor"/>
    <property type="match status" value="1"/>
</dbReference>
<feature type="region of interest" description="Disordered" evidence="1">
    <location>
        <begin position="627"/>
        <end position="661"/>
    </location>
</feature>
<dbReference type="PANTHER" id="PTHR31093:SF4">
    <property type="entry name" value="CELL SURFACE GLYCOPROTEIN-RELATED"/>
    <property type="match status" value="1"/>
</dbReference>
<dbReference type="RefSeq" id="XP_003284427.1">
    <property type="nucleotide sequence ID" value="XM_003284379.1"/>
</dbReference>
<feature type="region of interest" description="Disordered" evidence="1">
    <location>
        <begin position="1116"/>
        <end position="1145"/>
    </location>
</feature>
<dbReference type="SUPFAM" id="SSF52047">
    <property type="entry name" value="RNI-like"/>
    <property type="match status" value="1"/>
</dbReference>
<dbReference type="InParanoid" id="F0ZAI2"/>
<feature type="compositionally biased region" description="Basic and acidic residues" evidence="1">
    <location>
        <begin position="636"/>
        <end position="645"/>
    </location>
</feature>
<dbReference type="GeneID" id="10506077"/>
<organism evidence="3 4">
    <name type="scientific">Dictyostelium purpureum</name>
    <name type="common">Slime mold</name>
    <dbReference type="NCBI Taxonomy" id="5786"/>
    <lineage>
        <taxon>Eukaryota</taxon>
        <taxon>Amoebozoa</taxon>
        <taxon>Evosea</taxon>
        <taxon>Eumycetozoa</taxon>
        <taxon>Dictyostelia</taxon>
        <taxon>Dictyosteliales</taxon>
        <taxon>Dictyosteliaceae</taxon>
        <taxon>Dictyostelium</taxon>
    </lineage>
</organism>
<evidence type="ECO:0000313" key="4">
    <source>
        <dbReference type="Proteomes" id="UP000001064"/>
    </source>
</evidence>
<dbReference type="KEGG" id="dpp:DICPUDRAFT_75373"/>
<dbReference type="InterPro" id="IPR053133">
    <property type="entry name" value="Sexual_fusion_gp"/>
</dbReference>
<name>F0ZAI2_DICPU</name>
<gene>
    <name evidence="3" type="ORF">DICPUDRAFT_75373</name>
</gene>
<dbReference type="OrthoDB" id="676979at2759"/>
<evidence type="ECO:0000256" key="1">
    <source>
        <dbReference type="SAM" id="MobiDB-lite"/>
    </source>
</evidence>